<sequence>MTGLTRRALAAAGLAAALPAHAQVTGKRPLVIAHRGASGQLPEHTLSCYLLAIQQGADYIEPDLVVTKDGILVARHENEISATTDVADKPNFARRKKTKTIDGKPVEGWFVEDFTLAELKTLRARERLPKIRPANAKYDGNEAIPTFHQIVELARVESAKAKRTIGVYPEMKHPSYFRSIGLALEPRLAAALKTQSLDSRSSPVFVQSFEPESLRRFRRLSPVRRVQLIAAEGGPADEKGARYADMLTPAGLKAIKAYADGIGVELPLVLNLDDGAVGPPTPLVANAHAAGLQVHAWTVRAENHFLPANLRRGTAPDAYGDVHSLLRALYAAGIDGVFSDFPWVAVQVRGGK</sequence>
<dbReference type="RefSeq" id="WP_377283038.1">
    <property type="nucleotide sequence ID" value="NZ_JBHRSI010000008.1"/>
</dbReference>
<dbReference type="EMBL" id="JBHUEY010000001">
    <property type="protein sequence ID" value="MFD1783771.1"/>
    <property type="molecule type" value="Genomic_DNA"/>
</dbReference>
<organism evidence="9 10">
    <name type="scientific">Phenylobacterium terrae</name>
    <dbReference type="NCBI Taxonomy" id="2665495"/>
    <lineage>
        <taxon>Bacteria</taxon>
        <taxon>Pseudomonadati</taxon>
        <taxon>Pseudomonadota</taxon>
        <taxon>Alphaproteobacteria</taxon>
        <taxon>Caulobacterales</taxon>
        <taxon>Caulobacteraceae</taxon>
        <taxon>Phenylobacterium</taxon>
    </lineage>
</organism>
<evidence type="ECO:0000256" key="3">
    <source>
        <dbReference type="ARBA" id="ARBA00022729"/>
    </source>
</evidence>
<evidence type="ECO:0000256" key="6">
    <source>
        <dbReference type="ARBA" id="ARBA00047512"/>
    </source>
</evidence>
<keyword evidence="10" id="KW-1185">Reference proteome</keyword>
<name>A0ABW4N1A1_9CAUL</name>
<dbReference type="SUPFAM" id="SSF51695">
    <property type="entry name" value="PLC-like phosphodiesterases"/>
    <property type="match status" value="1"/>
</dbReference>
<feature type="chain" id="PRO_5045615491" description="glycerophosphodiester phosphodiesterase" evidence="7">
    <location>
        <begin position="23"/>
        <end position="352"/>
    </location>
</feature>
<keyword evidence="3 7" id="KW-0732">Signal</keyword>
<comment type="similarity">
    <text evidence="1">Belongs to the glycerophosphoryl diester phosphodiesterase family.</text>
</comment>
<comment type="caution">
    <text evidence="9">The sequence shown here is derived from an EMBL/GenBank/DDBJ whole genome shotgun (WGS) entry which is preliminary data.</text>
</comment>
<dbReference type="PANTHER" id="PTHR43620">
    <property type="entry name" value="GLYCEROPHOSPHORYL DIESTER PHOSPHODIESTERASE"/>
    <property type="match status" value="1"/>
</dbReference>
<reference evidence="10" key="1">
    <citation type="journal article" date="2019" name="Int. J. Syst. Evol. Microbiol.">
        <title>The Global Catalogue of Microorganisms (GCM) 10K type strain sequencing project: providing services to taxonomists for standard genome sequencing and annotation.</title>
        <authorList>
            <consortium name="The Broad Institute Genomics Platform"/>
            <consortium name="The Broad Institute Genome Sequencing Center for Infectious Disease"/>
            <person name="Wu L."/>
            <person name="Ma J."/>
        </authorList>
    </citation>
    <scope>NUCLEOTIDE SEQUENCE [LARGE SCALE GENOMIC DNA]</scope>
    <source>
        <strain evidence="10">DFY28</strain>
    </source>
</reference>
<evidence type="ECO:0000256" key="4">
    <source>
        <dbReference type="ARBA" id="ARBA00022798"/>
    </source>
</evidence>
<dbReference type="Proteomes" id="UP001597237">
    <property type="component" value="Unassembled WGS sequence"/>
</dbReference>
<dbReference type="CDD" id="cd08602">
    <property type="entry name" value="GDPD_ScGlpQ1_like"/>
    <property type="match status" value="1"/>
</dbReference>
<dbReference type="InterPro" id="IPR030395">
    <property type="entry name" value="GP_PDE_dom"/>
</dbReference>
<evidence type="ECO:0000256" key="1">
    <source>
        <dbReference type="ARBA" id="ARBA00007277"/>
    </source>
</evidence>
<keyword evidence="5" id="KW-0378">Hydrolase</keyword>
<comment type="catalytic activity">
    <reaction evidence="6">
        <text>a sn-glycero-3-phosphodiester + H2O = an alcohol + sn-glycerol 3-phosphate + H(+)</text>
        <dbReference type="Rhea" id="RHEA:12969"/>
        <dbReference type="ChEBI" id="CHEBI:15377"/>
        <dbReference type="ChEBI" id="CHEBI:15378"/>
        <dbReference type="ChEBI" id="CHEBI:30879"/>
        <dbReference type="ChEBI" id="CHEBI:57597"/>
        <dbReference type="ChEBI" id="CHEBI:83408"/>
        <dbReference type="EC" id="3.1.4.46"/>
    </reaction>
</comment>
<dbReference type="EC" id="3.1.4.46" evidence="2"/>
<evidence type="ECO:0000256" key="5">
    <source>
        <dbReference type="ARBA" id="ARBA00022801"/>
    </source>
</evidence>
<evidence type="ECO:0000313" key="9">
    <source>
        <dbReference type="EMBL" id="MFD1783771.1"/>
    </source>
</evidence>
<protein>
    <recommendedName>
        <fullName evidence="2">glycerophosphodiester phosphodiesterase</fullName>
        <ecNumber evidence="2">3.1.4.46</ecNumber>
    </recommendedName>
</protein>
<feature type="domain" description="GP-PDE" evidence="8">
    <location>
        <begin position="29"/>
        <end position="349"/>
    </location>
</feature>
<dbReference type="InterPro" id="IPR017946">
    <property type="entry name" value="PLC-like_Pdiesterase_TIM-brl"/>
</dbReference>
<proteinExistence type="inferred from homology"/>
<dbReference type="PANTHER" id="PTHR43620:SF7">
    <property type="entry name" value="GLYCEROPHOSPHODIESTER PHOSPHODIESTERASE GDPD5-RELATED"/>
    <property type="match status" value="1"/>
</dbReference>
<keyword evidence="4" id="KW-0319">Glycerol metabolism</keyword>
<dbReference type="Pfam" id="PF03009">
    <property type="entry name" value="GDPD"/>
    <property type="match status" value="1"/>
</dbReference>
<evidence type="ECO:0000256" key="7">
    <source>
        <dbReference type="SAM" id="SignalP"/>
    </source>
</evidence>
<feature type="signal peptide" evidence="7">
    <location>
        <begin position="1"/>
        <end position="22"/>
    </location>
</feature>
<evidence type="ECO:0000313" key="10">
    <source>
        <dbReference type="Proteomes" id="UP001597237"/>
    </source>
</evidence>
<dbReference type="PROSITE" id="PS51704">
    <property type="entry name" value="GP_PDE"/>
    <property type="match status" value="1"/>
</dbReference>
<evidence type="ECO:0000256" key="2">
    <source>
        <dbReference type="ARBA" id="ARBA00012247"/>
    </source>
</evidence>
<gene>
    <name evidence="9" type="ORF">ACFSC0_10230</name>
</gene>
<accession>A0ABW4N1A1</accession>
<dbReference type="Gene3D" id="3.20.20.190">
    <property type="entry name" value="Phosphatidylinositol (PI) phosphodiesterase"/>
    <property type="match status" value="1"/>
</dbReference>
<evidence type="ECO:0000259" key="8">
    <source>
        <dbReference type="PROSITE" id="PS51704"/>
    </source>
</evidence>